<evidence type="ECO:0000313" key="4">
    <source>
        <dbReference type="EMBL" id="PWH06569.1"/>
    </source>
</evidence>
<dbReference type="Gene3D" id="3.10.180.10">
    <property type="entry name" value="2,3-Dihydroxybiphenyl 1,2-Dioxygenase, domain 1"/>
    <property type="match status" value="1"/>
</dbReference>
<dbReference type="Proteomes" id="UP000245590">
    <property type="component" value="Unassembled WGS sequence"/>
</dbReference>
<gene>
    <name evidence="4" type="ORF">DEO23_06335</name>
</gene>
<evidence type="ECO:0000256" key="2">
    <source>
        <dbReference type="SAM" id="MobiDB-lite"/>
    </source>
</evidence>
<dbReference type="OrthoDB" id="9798201at2"/>
<accession>A0A2U2RL16</accession>
<evidence type="ECO:0000259" key="3">
    <source>
        <dbReference type="PROSITE" id="PS51819"/>
    </source>
</evidence>
<dbReference type="GO" id="GO:0004493">
    <property type="term" value="F:methylmalonyl-CoA epimerase activity"/>
    <property type="evidence" value="ECO:0007669"/>
    <property type="project" value="TreeGrafter"/>
</dbReference>
<dbReference type="GO" id="GO:0046872">
    <property type="term" value="F:metal ion binding"/>
    <property type="evidence" value="ECO:0007669"/>
    <property type="project" value="UniProtKB-KW"/>
</dbReference>
<dbReference type="GO" id="GO:0046491">
    <property type="term" value="P:L-methylmalonyl-CoA metabolic process"/>
    <property type="evidence" value="ECO:0007669"/>
    <property type="project" value="TreeGrafter"/>
</dbReference>
<proteinExistence type="predicted"/>
<dbReference type="RefSeq" id="WP_109275163.1">
    <property type="nucleotide sequence ID" value="NZ_QFKX01000002.1"/>
</dbReference>
<protein>
    <submittedName>
        <fullName evidence="4">Glyoxalase</fullName>
    </submittedName>
</protein>
<keyword evidence="5" id="KW-1185">Reference proteome</keyword>
<dbReference type="InterPro" id="IPR004360">
    <property type="entry name" value="Glyas_Fos-R_dOase_dom"/>
</dbReference>
<feature type="region of interest" description="Disordered" evidence="2">
    <location>
        <begin position="127"/>
        <end position="148"/>
    </location>
</feature>
<evidence type="ECO:0000256" key="1">
    <source>
        <dbReference type="ARBA" id="ARBA00022723"/>
    </source>
</evidence>
<evidence type="ECO:0000313" key="5">
    <source>
        <dbReference type="Proteomes" id="UP000245590"/>
    </source>
</evidence>
<dbReference type="PANTHER" id="PTHR43048">
    <property type="entry name" value="METHYLMALONYL-COA EPIMERASE"/>
    <property type="match status" value="1"/>
</dbReference>
<dbReference type="EMBL" id="QFKX01000002">
    <property type="protein sequence ID" value="PWH06569.1"/>
    <property type="molecule type" value="Genomic_DNA"/>
</dbReference>
<dbReference type="InterPro" id="IPR029068">
    <property type="entry name" value="Glyas_Bleomycin-R_OHBP_Dase"/>
</dbReference>
<dbReference type="SUPFAM" id="SSF54593">
    <property type="entry name" value="Glyoxalase/Bleomycin resistance protein/Dihydroxybiphenyl dioxygenase"/>
    <property type="match status" value="1"/>
</dbReference>
<dbReference type="PANTHER" id="PTHR43048:SF4">
    <property type="entry name" value="RING-CLEAVING DIOXYGENASE-RELATED"/>
    <property type="match status" value="1"/>
</dbReference>
<dbReference type="AlphaFoldDB" id="A0A2U2RL16"/>
<reference evidence="4 5" key="1">
    <citation type="submission" date="2018-05" db="EMBL/GenBank/DDBJ databases">
        <title>Brachybacterium sp. M1HQ-2T, whole genome shotgun sequence.</title>
        <authorList>
            <person name="Tuo L."/>
        </authorList>
    </citation>
    <scope>NUCLEOTIDE SEQUENCE [LARGE SCALE GENOMIC DNA]</scope>
    <source>
        <strain evidence="4 5">M1HQ-2</strain>
    </source>
</reference>
<feature type="compositionally biased region" description="Polar residues" evidence="2">
    <location>
        <begin position="136"/>
        <end position="148"/>
    </location>
</feature>
<comment type="caution">
    <text evidence="4">The sequence shown here is derived from an EMBL/GenBank/DDBJ whole genome shotgun (WGS) entry which is preliminary data.</text>
</comment>
<dbReference type="InterPro" id="IPR037523">
    <property type="entry name" value="VOC_core"/>
</dbReference>
<keyword evidence="1" id="KW-0479">Metal-binding</keyword>
<name>A0A2U2RL16_9MICO</name>
<feature type="domain" description="VOC" evidence="3">
    <location>
        <begin position="2"/>
        <end position="121"/>
    </location>
</feature>
<organism evidence="4 5">
    <name type="scientific">Brachybacterium endophyticum</name>
    <dbReference type="NCBI Taxonomy" id="2182385"/>
    <lineage>
        <taxon>Bacteria</taxon>
        <taxon>Bacillati</taxon>
        <taxon>Actinomycetota</taxon>
        <taxon>Actinomycetes</taxon>
        <taxon>Micrococcales</taxon>
        <taxon>Dermabacteraceae</taxon>
        <taxon>Brachybacterium</taxon>
    </lineage>
</organism>
<dbReference type="Pfam" id="PF00903">
    <property type="entry name" value="Glyoxalase"/>
    <property type="match status" value="1"/>
</dbReference>
<dbReference type="PROSITE" id="PS51819">
    <property type="entry name" value="VOC"/>
    <property type="match status" value="1"/>
</dbReference>
<sequence length="148" mass="16215">MEFASVRLITDDLDRMVTFYEQVTGVPASRPAPVFAEFVTPLATLAIGHTQTLALFGEDVAQAASNRTAILELRVQDVDAEVARLRPHVGSWVQEPTDMPWGNRSALLRDPDGNLVNLFSPVTEDARQRFAARPTSIPSDQDANPSGR</sequence>
<dbReference type="InterPro" id="IPR051785">
    <property type="entry name" value="MMCE/EMCE_epimerase"/>
</dbReference>